<sequence>MRTIILLCLITLSFAQTFDESDPREIIEKVRIYVITKELDITTEQAIQFFPIVKDIQKIDKEFREKKADALHELKRLLENESSDQEILKVITQYRNDYNKKIEEQKKKLDEIRKILTPVQQAKYLIVQERFEHEIREMIKKIKQSRQP</sequence>
<name>X1C6S2_9ZZZZ</name>
<dbReference type="Gene3D" id="1.20.120.1490">
    <property type="match status" value="1"/>
</dbReference>
<proteinExistence type="predicted"/>
<accession>X1C6S2</accession>
<organism evidence="1">
    <name type="scientific">marine sediment metagenome</name>
    <dbReference type="NCBI Taxonomy" id="412755"/>
    <lineage>
        <taxon>unclassified sequences</taxon>
        <taxon>metagenomes</taxon>
        <taxon>ecological metagenomes</taxon>
    </lineage>
</organism>
<protein>
    <submittedName>
        <fullName evidence="1">Uncharacterized protein</fullName>
    </submittedName>
</protein>
<reference evidence="1" key="1">
    <citation type="journal article" date="2014" name="Front. Microbiol.">
        <title>High frequency of phylogenetically diverse reductive dehalogenase-homologous genes in deep subseafloor sedimentary metagenomes.</title>
        <authorList>
            <person name="Kawai M."/>
            <person name="Futagami T."/>
            <person name="Toyoda A."/>
            <person name="Takaki Y."/>
            <person name="Nishi S."/>
            <person name="Hori S."/>
            <person name="Arai W."/>
            <person name="Tsubouchi T."/>
            <person name="Morono Y."/>
            <person name="Uchiyama I."/>
            <person name="Ito T."/>
            <person name="Fujiyama A."/>
            <person name="Inagaki F."/>
            <person name="Takami H."/>
        </authorList>
    </citation>
    <scope>NUCLEOTIDE SEQUENCE</scope>
    <source>
        <strain evidence="1">Expedition CK06-06</strain>
    </source>
</reference>
<dbReference type="AlphaFoldDB" id="X1C6S2"/>
<evidence type="ECO:0000313" key="1">
    <source>
        <dbReference type="EMBL" id="GAG80111.1"/>
    </source>
</evidence>
<comment type="caution">
    <text evidence="1">The sequence shown here is derived from an EMBL/GenBank/DDBJ whole genome shotgun (WGS) entry which is preliminary data.</text>
</comment>
<gene>
    <name evidence="1" type="ORF">S01H4_21454</name>
</gene>
<dbReference type="EMBL" id="BART01009722">
    <property type="protein sequence ID" value="GAG80111.1"/>
    <property type="molecule type" value="Genomic_DNA"/>
</dbReference>